<feature type="transmembrane region" description="Helical" evidence="1">
    <location>
        <begin position="7"/>
        <end position="28"/>
    </location>
</feature>
<proteinExistence type="predicted"/>
<dbReference type="Proteomes" id="UP000319619">
    <property type="component" value="Unassembled WGS sequence"/>
</dbReference>
<evidence type="ECO:0008006" key="4">
    <source>
        <dbReference type="Google" id="ProtNLM"/>
    </source>
</evidence>
<keyword evidence="1" id="KW-0812">Transmembrane</keyword>
<sequence>MLPFQSVGKTLIILGILIIAIGVIFYIAPRFPIFEKIPGNFLWRKGPVTVYFPLGICLLVSIILTLLFSLWGKR</sequence>
<feature type="transmembrane region" description="Helical" evidence="1">
    <location>
        <begin position="48"/>
        <end position="71"/>
    </location>
</feature>
<dbReference type="PANTHER" id="PTHR36443:SF1">
    <property type="entry name" value="BSR5223 PROTEIN"/>
    <property type="match status" value="1"/>
</dbReference>
<dbReference type="EMBL" id="NJBN01000003">
    <property type="protein sequence ID" value="TKJ41276.1"/>
    <property type="molecule type" value="Genomic_DNA"/>
</dbReference>
<dbReference type="AlphaFoldDB" id="A0A532V239"/>
<protein>
    <recommendedName>
        <fullName evidence="4">DUF2905 domain-containing protein</fullName>
    </recommendedName>
</protein>
<reference evidence="2 3" key="1">
    <citation type="submission" date="2017-06" db="EMBL/GenBank/DDBJ databases">
        <title>Novel microbial phyla capable of carbon fixation and sulfur reduction in deep-sea sediments.</title>
        <authorList>
            <person name="Huang J."/>
            <person name="Baker B."/>
            <person name="Wang Y."/>
        </authorList>
    </citation>
    <scope>NUCLEOTIDE SEQUENCE [LARGE SCALE GENOMIC DNA]</scope>
    <source>
        <strain evidence="2">B3_LCP</strain>
    </source>
</reference>
<evidence type="ECO:0000313" key="2">
    <source>
        <dbReference type="EMBL" id="TKJ41276.1"/>
    </source>
</evidence>
<keyword evidence="1" id="KW-0472">Membrane</keyword>
<keyword evidence="1" id="KW-1133">Transmembrane helix</keyword>
<accession>A0A532V239</accession>
<evidence type="ECO:0000256" key="1">
    <source>
        <dbReference type="SAM" id="Phobius"/>
    </source>
</evidence>
<dbReference type="Pfam" id="PF11146">
    <property type="entry name" value="DUF2905"/>
    <property type="match status" value="1"/>
</dbReference>
<organism evidence="2 3">
    <name type="scientific">candidate division LCP-89 bacterium B3_LCP</name>
    <dbReference type="NCBI Taxonomy" id="2012998"/>
    <lineage>
        <taxon>Bacteria</taxon>
        <taxon>Pseudomonadati</taxon>
        <taxon>Bacteria division LCP-89</taxon>
    </lineage>
</organism>
<dbReference type="InterPro" id="IPR021320">
    <property type="entry name" value="DUF2905"/>
</dbReference>
<name>A0A532V239_UNCL8</name>
<comment type="caution">
    <text evidence="2">The sequence shown here is derived from an EMBL/GenBank/DDBJ whole genome shotgun (WGS) entry which is preliminary data.</text>
</comment>
<evidence type="ECO:0000313" key="3">
    <source>
        <dbReference type="Proteomes" id="UP000319619"/>
    </source>
</evidence>
<dbReference type="PANTHER" id="PTHR36443">
    <property type="entry name" value="BSR5223 PROTEIN"/>
    <property type="match status" value="1"/>
</dbReference>
<gene>
    <name evidence="2" type="ORF">CEE37_06310</name>
</gene>